<dbReference type="CDD" id="cd13528">
    <property type="entry name" value="PBP2_osmoprotectants"/>
    <property type="match status" value="1"/>
</dbReference>
<dbReference type="Gene3D" id="3.40.190.120">
    <property type="entry name" value="Osmoprotection protein (prox), domain 2"/>
    <property type="match status" value="1"/>
</dbReference>
<dbReference type="PROSITE" id="PS51257">
    <property type="entry name" value="PROKAR_LIPOPROTEIN"/>
    <property type="match status" value="1"/>
</dbReference>
<evidence type="ECO:0000313" key="3">
    <source>
        <dbReference type="EMBL" id="GGG83005.1"/>
    </source>
</evidence>
<dbReference type="Proteomes" id="UP000600247">
    <property type="component" value="Unassembled WGS sequence"/>
</dbReference>
<evidence type="ECO:0000259" key="2">
    <source>
        <dbReference type="Pfam" id="PF04069"/>
    </source>
</evidence>
<keyword evidence="4" id="KW-1185">Reference proteome</keyword>
<comment type="caution">
    <text evidence="3">The sequence shown here is derived from an EMBL/GenBank/DDBJ whole genome shotgun (WGS) entry which is preliminary data.</text>
</comment>
<accession>A0A917HLH5</accession>
<organism evidence="3 4">
    <name type="scientific">Paenibacillus radicis</name>
    <name type="common">ex Gao et al. 2016</name>
    <dbReference type="NCBI Taxonomy" id="1737354"/>
    <lineage>
        <taxon>Bacteria</taxon>
        <taxon>Bacillati</taxon>
        <taxon>Bacillota</taxon>
        <taxon>Bacilli</taxon>
        <taxon>Bacillales</taxon>
        <taxon>Paenibacillaceae</taxon>
        <taxon>Paenibacillus</taxon>
    </lineage>
</organism>
<dbReference type="GO" id="GO:0022857">
    <property type="term" value="F:transmembrane transporter activity"/>
    <property type="evidence" value="ECO:0007669"/>
    <property type="project" value="InterPro"/>
</dbReference>
<name>A0A917HLH5_9BACL</name>
<feature type="chain" id="PRO_5038337629" description="ABC-type glycine betaine transport system substrate-binding domain-containing protein" evidence="1">
    <location>
        <begin position="28"/>
        <end position="311"/>
    </location>
</feature>
<feature type="signal peptide" evidence="1">
    <location>
        <begin position="1"/>
        <end position="27"/>
    </location>
</feature>
<dbReference type="InterPro" id="IPR007210">
    <property type="entry name" value="ABC_Gly_betaine_transp_sub-bd"/>
</dbReference>
<evidence type="ECO:0000313" key="4">
    <source>
        <dbReference type="Proteomes" id="UP000600247"/>
    </source>
</evidence>
<evidence type="ECO:0000256" key="1">
    <source>
        <dbReference type="SAM" id="SignalP"/>
    </source>
</evidence>
<protein>
    <recommendedName>
        <fullName evidence="2">ABC-type glycine betaine transport system substrate-binding domain-containing protein</fullName>
    </recommendedName>
</protein>
<reference evidence="3 4" key="1">
    <citation type="journal article" date="2014" name="Int. J. Syst. Evol. Microbiol.">
        <title>Complete genome sequence of Corynebacterium casei LMG S-19264T (=DSM 44701T), isolated from a smear-ripened cheese.</title>
        <authorList>
            <consortium name="US DOE Joint Genome Institute (JGI-PGF)"/>
            <person name="Walter F."/>
            <person name="Albersmeier A."/>
            <person name="Kalinowski J."/>
            <person name="Ruckert C."/>
        </authorList>
    </citation>
    <scope>NUCLEOTIDE SEQUENCE [LARGE SCALE GENOMIC DNA]</scope>
    <source>
        <strain evidence="3 4">CGMCC 1.15286</strain>
    </source>
</reference>
<dbReference type="GO" id="GO:0043190">
    <property type="term" value="C:ATP-binding cassette (ABC) transporter complex"/>
    <property type="evidence" value="ECO:0007669"/>
    <property type="project" value="InterPro"/>
</dbReference>
<sequence>MKKWLSARLIRKSALLSLLIALMAVTAACSSSGSGSGSSKIVIATKGFTESDILQQVLKLVVENDTDLKVETIKLDNNLLWEATKKGDVDLFVEYTGTALINILKQQPEYDPQVVYDKVKQQLQEKENLSLLEPLGFNNTYALAVRREISEQYGITNITQLAEHAGELIFTAVPLVESETRPDGYVQAKKAYGIKFKQLKGISDRSLQVQTIKRKEADAILVYSTDGSIAANDLVVLDDDKRIFVPYYAAPLIRSEVLKAHPELKEVLNKLSGQISESTMQKLNDEVESGKKKPVDVARAWLEEKGLIKQK</sequence>
<keyword evidence="1" id="KW-0732">Signal</keyword>
<gene>
    <name evidence="3" type="ORF">GCM10010918_45700</name>
</gene>
<dbReference type="Gene3D" id="3.40.190.10">
    <property type="entry name" value="Periplasmic binding protein-like II"/>
    <property type="match status" value="1"/>
</dbReference>
<proteinExistence type="predicted"/>
<dbReference type="Pfam" id="PF04069">
    <property type="entry name" value="OpuAC"/>
    <property type="match status" value="1"/>
</dbReference>
<dbReference type="EMBL" id="BMHY01000011">
    <property type="protein sequence ID" value="GGG83005.1"/>
    <property type="molecule type" value="Genomic_DNA"/>
</dbReference>
<feature type="domain" description="ABC-type glycine betaine transport system substrate-binding" evidence="2">
    <location>
        <begin position="40"/>
        <end position="304"/>
    </location>
</feature>
<dbReference type="AlphaFoldDB" id="A0A917HLH5"/>
<dbReference type="RefSeq" id="WP_188891813.1">
    <property type="nucleotide sequence ID" value="NZ_BMHY01000011.1"/>
</dbReference>
<dbReference type="SUPFAM" id="SSF53850">
    <property type="entry name" value="Periplasmic binding protein-like II"/>
    <property type="match status" value="1"/>
</dbReference>